<dbReference type="EMBL" id="FNUS01000001">
    <property type="protein sequence ID" value="SEF70362.1"/>
    <property type="molecule type" value="Genomic_DNA"/>
</dbReference>
<sequence>MPKIHLKTFIKAKKEIVFDLSRSVDLHLLSTEKTNEKAIAGKTSGLMELNDVVTWRAKHLGFYQNLTTKITAFDKSNYFADEMQKGAFKSFKHEHFFEDFEDGTLMTDIFKYKSPFGILGILVDKLFLKNYMKKFLIIRNKTIKKTAETEQYKEIIFSL</sequence>
<gene>
    <name evidence="1" type="ORF">SAMN05421847_0677</name>
</gene>
<dbReference type="InterPro" id="IPR023393">
    <property type="entry name" value="START-like_dom_sf"/>
</dbReference>
<dbReference type="RefSeq" id="WP_103912681.1">
    <property type="nucleotide sequence ID" value="NZ_FNUS01000001.1"/>
</dbReference>
<name>A0A1H5U5J8_9FLAO</name>
<organism evidence="1 2">
    <name type="scientific">Halpernia humi</name>
    <dbReference type="NCBI Taxonomy" id="493375"/>
    <lineage>
        <taxon>Bacteria</taxon>
        <taxon>Pseudomonadati</taxon>
        <taxon>Bacteroidota</taxon>
        <taxon>Flavobacteriia</taxon>
        <taxon>Flavobacteriales</taxon>
        <taxon>Weeksellaceae</taxon>
        <taxon>Chryseobacterium group</taxon>
        <taxon>Halpernia</taxon>
    </lineage>
</organism>
<dbReference type="CDD" id="cd07820">
    <property type="entry name" value="SRPBCC_3"/>
    <property type="match status" value="1"/>
</dbReference>
<evidence type="ECO:0000313" key="1">
    <source>
        <dbReference type="EMBL" id="SEF70362.1"/>
    </source>
</evidence>
<proteinExistence type="predicted"/>
<accession>A0A1H5U5J8</accession>
<reference evidence="2" key="1">
    <citation type="submission" date="2016-10" db="EMBL/GenBank/DDBJ databases">
        <authorList>
            <person name="Varghese N."/>
            <person name="Submissions S."/>
        </authorList>
    </citation>
    <scope>NUCLEOTIDE SEQUENCE [LARGE SCALE GENOMIC DNA]</scope>
    <source>
        <strain evidence="2">DSM 21580</strain>
    </source>
</reference>
<dbReference type="OrthoDB" id="9801773at2"/>
<dbReference type="Gene3D" id="3.30.530.20">
    <property type="match status" value="1"/>
</dbReference>
<dbReference type="SUPFAM" id="SSF55961">
    <property type="entry name" value="Bet v1-like"/>
    <property type="match status" value="1"/>
</dbReference>
<dbReference type="AlphaFoldDB" id="A0A1H5U5J8"/>
<keyword evidence="2" id="KW-1185">Reference proteome</keyword>
<dbReference type="Proteomes" id="UP000236738">
    <property type="component" value="Unassembled WGS sequence"/>
</dbReference>
<evidence type="ECO:0000313" key="2">
    <source>
        <dbReference type="Proteomes" id="UP000236738"/>
    </source>
</evidence>
<protein>
    <submittedName>
        <fullName evidence="1">Ligand-binding SRPBCC domain-containing protein</fullName>
    </submittedName>
</protein>